<comment type="caution">
    <text evidence="9">The sequence shown here is derived from an EMBL/GenBank/DDBJ whole genome shotgun (WGS) entry which is preliminary data.</text>
</comment>
<protein>
    <submittedName>
        <fullName evidence="9">Uncharacterized protein</fullName>
    </submittedName>
</protein>
<name>A0A834MXU9_VESPE</name>
<dbReference type="EMBL" id="JACSDY010000025">
    <property type="protein sequence ID" value="KAF7387709.1"/>
    <property type="molecule type" value="Genomic_DNA"/>
</dbReference>
<sequence>MTNPPSLAVVERGGILTFIMYECLLLNTLFTYCYVGERIIEESTSLCEELYFCDWYELSKIDIKSISICMMRTRKPLKLTCAKFCVLSMHTFTDIDNVIRVKTSKIPQIYRINCFTVEIPVSYEGIIQGVSENVVENSLSIQSLR</sequence>
<keyword evidence="2" id="KW-0716">Sensory transduction</keyword>
<evidence type="ECO:0000256" key="5">
    <source>
        <dbReference type="ARBA" id="ARBA00022989"/>
    </source>
</evidence>
<organism evidence="9 10">
    <name type="scientific">Vespula pensylvanica</name>
    <name type="common">Western yellow jacket</name>
    <name type="synonym">Wasp</name>
    <dbReference type="NCBI Taxonomy" id="30213"/>
    <lineage>
        <taxon>Eukaryota</taxon>
        <taxon>Metazoa</taxon>
        <taxon>Ecdysozoa</taxon>
        <taxon>Arthropoda</taxon>
        <taxon>Hexapoda</taxon>
        <taxon>Insecta</taxon>
        <taxon>Pterygota</taxon>
        <taxon>Neoptera</taxon>
        <taxon>Endopterygota</taxon>
        <taxon>Hymenoptera</taxon>
        <taxon>Apocrita</taxon>
        <taxon>Aculeata</taxon>
        <taxon>Vespoidea</taxon>
        <taxon>Vespidae</taxon>
        <taxon>Vespinae</taxon>
        <taxon>Vespula</taxon>
    </lineage>
</organism>
<keyword evidence="7" id="KW-0675">Receptor</keyword>
<dbReference type="Proteomes" id="UP000600918">
    <property type="component" value="Unassembled WGS sequence"/>
</dbReference>
<accession>A0A834MXU9</accession>
<keyword evidence="6" id="KW-0472">Membrane</keyword>
<evidence type="ECO:0000256" key="8">
    <source>
        <dbReference type="ARBA" id="ARBA00023224"/>
    </source>
</evidence>
<evidence type="ECO:0000256" key="3">
    <source>
        <dbReference type="ARBA" id="ARBA00022692"/>
    </source>
</evidence>
<comment type="subcellular location">
    <subcellularLocation>
        <location evidence="1">Membrane</location>
        <topology evidence="1">Multi-pass membrane protein</topology>
    </subcellularLocation>
</comment>
<proteinExistence type="predicted"/>
<evidence type="ECO:0000256" key="6">
    <source>
        <dbReference type="ARBA" id="ARBA00023136"/>
    </source>
</evidence>
<keyword evidence="10" id="KW-1185">Reference proteome</keyword>
<reference evidence="9" key="1">
    <citation type="journal article" date="2020" name="G3 (Bethesda)">
        <title>High-Quality Assemblies for Three Invasive Social Wasps from the &lt;i&gt;Vespula&lt;/i&gt; Genus.</title>
        <authorList>
            <person name="Harrop T.W.R."/>
            <person name="Guhlin J."/>
            <person name="McLaughlin G.M."/>
            <person name="Permina E."/>
            <person name="Stockwell P."/>
            <person name="Gilligan J."/>
            <person name="Le Lec M.F."/>
            <person name="Gruber M.A.M."/>
            <person name="Quinn O."/>
            <person name="Lovegrove M."/>
            <person name="Duncan E.J."/>
            <person name="Remnant E.J."/>
            <person name="Van Eeckhoven J."/>
            <person name="Graham B."/>
            <person name="Knapp R.A."/>
            <person name="Langford K.W."/>
            <person name="Kronenberg Z."/>
            <person name="Press M.O."/>
            <person name="Eacker S.M."/>
            <person name="Wilson-Rankin E.E."/>
            <person name="Purcell J."/>
            <person name="Lester P.J."/>
            <person name="Dearden P.K."/>
        </authorList>
    </citation>
    <scope>NUCLEOTIDE SEQUENCE</scope>
    <source>
        <strain evidence="9">Volc-1</strain>
    </source>
</reference>
<dbReference type="AlphaFoldDB" id="A0A834MXU9"/>
<evidence type="ECO:0000313" key="9">
    <source>
        <dbReference type="EMBL" id="KAF7387709.1"/>
    </source>
</evidence>
<dbReference type="GO" id="GO:0005549">
    <property type="term" value="F:odorant binding"/>
    <property type="evidence" value="ECO:0007669"/>
    <property type="project" value="InterPro"/>
</dbReference>
<evidence type="ECO:0000256" key="4">
    <source>
        <dbReference type="ARBA" id="ARBA00022725"/>
    </source>
</evidence>
<evidence type="ECO:0000256" key="1">
    <source>
        <dbReference type="ARBA" id="ARBA00004141"/>
    </source>
</evidence>
<dbReference type="PANTHER" id="PTHR21137">
    <property type="entry name" value="ODORANT RECEPTOR"/>
    <property type="match status" value="1"/>
</dbReference>
<evidence type="ECO:0000256" key="7">
    <source>
        <dbReference type="ARBA" id="ARBA00023170"/>
    </source>
</evidence>
<keyword evidence="3" id="KW-0812">Transmembrane</keyword>
<dbReference type="InterPro" id="IPR004117">
    <property type="entry name" value="7tm6_olfct_rcpt"/>
</dbReference>
<keyword evidence="4" id="KW-0552">Olfaction</keyword>
<keyword evidence="5" id="KW-1133">Transmembrane helix</keyword>
<dbReference type="Pfam" id="PF02949">
    <property type="entry name" value="7tm_6"/>
    <property type="match status" value="1"/>
</dbReference>
<dbReference type="GO" id="GO:0004984">
    <property type="term" value="F:olfactory receptor activity"/>
    <property type="evidence" value="ECO:0007669"/>
    <property type="project" value="InterPro"/>
</dbReference>
<keyword evidence="8" id="KW-0807">Transducer</keyword>
<evidence type="ECO:0000313" key="10">
    <source>
        <dbReference type="Proteomes" id="UP000600918"/>
    </source>
</evidence>
<evidence type="ECO:0000256" key="2">
    <source>
        <dbReference type="ARBA" id="ARBA00022606"/>
    </source>
</evidence>
<gene>
    <name evidence="9" type="ORF">H0235_018431</name>
</gene>
<dbReference type="GO" id="GO:0007165">
    <property type="term" value="P:signal transduction"/>
    <property type="evidence" value="ECO:0007669"/>
    <property type="project" value="UniProtKB-KW"/>
</dbReference>
<dbReference type="GO" id="GO:0005886">
    <property type="term" value="C:plasma membrane"/>
    <property type="evidence" value="ECO:0007669"/>
    <property type="project" value="TreeGrafter"/>
</dbReference>